<dbReference type="NCBIfam" id="TIGR01640">
    <property type="entry name" value="F_box_assoc_1"/>
    <property type="match status" value="1"/>
</dbReference>
<feature type="domain" description="F-box" evidence="1">
    <location>
        <begin position="35"/>
        <end position="81"/>
    </location>
</feature>
<reference evidence="2 3" key="1">
    <citation type="submission" date="2020-09" db="EMBL/GenBank/DDBJ databases">
        <title>De no assembly of potato wild relative species, Solanum commersonii.</title>
        <authorList>
            <person name="Cho K."/>
        </authorList>
    </citation>
    <scope>NUCLEOTIDE SEQUENCE [LARGE SCALE GENOMIC DNA]</scope>
    <source>
        <strain evidence="2">LZ3.2</strain>
        <tissue evidence="2">Leaf</tissue>
    </source>
</reference>
<evidence type="ECO:0000313" key="2">
    <source>
        <dbReference type="EMBL" id="KAG5616478.1"/>
    </source>
</evidence>
<dbReference type="Pfam" id="PF00646">
    <property type="entry name" value="F-box"/>
    <property type="match status" value="1"/>
</dbReference>
<dbReference type="InterPro" id="IPR006527">
    <property type="entry name" value="F-box-assoc_dom_typ1"/>
</dbReference>
<dbReference type="InterPro" id="IPR050796">
    <property type="entry name" value="SCF_F-box_component"/>
</dbReference>
<accession>A0A9J5ZW12</accession>
<dbReference type="Gene3D" id="1.20.1280.50">
    <property type="match status" value="1"/>
</dbReference>
<dbReference type="Proteomes" id="UP000824120">
    <property type="component" value="Chromosome 3"/>
</dbReference>
<dbReference type="SUPFAM" id="SSF81383">
    <property type="entry name" value="F-box domain"/>
    <property type="match status" value="1"/>
</dbReference>
<gene>
    <name evidence="2" type="ORF">H5410_016302</name>
</gene>
<dbReference type="InterPro" id="IPR036047">
    <property type="entry name" value="F-box-like_dom_sf"/>
</dbReference>
<dbReference type="PROSITE" id="PS50181">
    <property type="entry name" value="FBOX"/>
    <property type="match status" value="1"/>
</dbReference>
<sequence length="278" mass="31998">MESKEDGAFYIHLDLKKKPTNHSQLPSTSIKGSVLMTIPVLPAELITEILSRVPVKSLLKFRSISKSWLALISSPEFINTHLSLSTNNKDYTHHLLTMNFGAAMNGLYEYTLKDTTLTSLLYESVTEAFDLDYPYKKLHKYFSMVGSVNGLICLAIEEYDLVLWNPSIRKYKKLPDSKPTLMKKDCWPLYGFGYNEFHYDYKVVAIFLKYSSRDQVEVKIYSLHSDSWKCVDECPIKKLLNISGKFVNGKLYWITHGLDLFNMYKDGNIISIDLADEK</sequence>
<dbReference type="OrthoDB" id="1071894at2759"/>
<dbReference type="PANTHER" id="PTHR31672:SF13">
    <property type="entry name" value="F-BOX PROTEIN CPR30-LIKE"/>
    <property type="match status" value="1"/>
</dbReference>
<dbReference type="SMART" id="SM00256">
    <property type="entry name" value="FBOX"/>
    <property type="match status" value="1"/>
</dbReference>
<dbReference type="AlphaFoldDB" id="A0A9J5ZW12"/>
<evidence type="ECO:0000313" key="3">
    <source>
        <dbReference type="Proteomes" id="UP000824120"/>
    </source>
</evidence>
<name>A0A9J5ZW12_SOLCO</name>
<dbReference type="Pfam" id="PF07734">
    <property type="entry name" value="FBA_1"/>
    <property type="match status" value="1"/>
</dbReference>
<dbReference type="CDD" id="cd22157">
    <property type="entry name" value="F-box_AtFBW1-like"/>
    <property type="match status" value="1"/>
</dbReference>
<dbReference type="PANTHER" id="PTHR31672">
    <property type="entry name" value="BNACNNG10540D PROTEIN"/>
    <property type="match status" value="1"/>
</dbReference>
<proteinExistence type="predicted"/>
<dbReference type="InterPro" id="IPR017451">
    <property type="entry name" value="F-box-assoc_interact_dom"/>
</dbReference>
<comment type="caution">
    <text evidence="2">The sequence shown here is derived from an EMBL/GenBank/DDBJ whole genome shotgun (WGS) entry which is preliminary data.</text>
</comment>
<keyword evidence="3" id="KW-1185">Reference proteome</keyword>
<dbReference type="EMBL" id="JACXVP010000003">
    <property type="protein sequence ID" value="KAG5616478.1"/>
    <property type="molecule type" value="Genomic_DNA"/>
</dbReference>
<organism evidence="2 3">
    <name type="scientific">Solanum commersonii</name>
    <name type="common">Commerson's wild potato</name>
    <name type="synonym">Commerson's nightshade</name>
    <dbReference type="NCBI Taxonomy" id="4109"/>
    <lineage>
        <taxon>Eukaryota</taxon>
        <taxon>Viridiplantae</taxon>
        <taxon>Streptophyta</taxon>
        <taxon>Embryophyta</taxon>
        <taxon>Tracheophyta</taxon>
        <taxon>Spermatophyta</taxon>
        <taxon>Magnoliopsida</taxon>
        <taxon>eudicotyledons</taxon>
        <taxon>Gunneridae</taxon>
        <taxon>Pentapetalae</taxon>
        <taxon>asterids</taxon>
        <taxon>lamiids</taxon>
        <taxon>Solanales</taxon>
        <taxon>Solanaceae</taxon>
        <taxon>Solanoideae</taxon>
        <taxon>Solaneae</taxon>
        <taxon>Solanum</taxon>
    </lineage>
</organism>
<evidence type="ECO:0000259" key="1">
    <source>
        <dbReference type="PROSITE" id="PS50181"/>
    </source>
</evidence>
<dbReference type="InterPro" id="IPR001810">
    <property type="entry name" value="F-box_dom"/>
</dbReference>
<protein>
    <recommendedName>
        <fullName evidence="1">F-box domain-containing protein</fullName>
    </recommendedName>
</protein>